<gene>
    <name evidence="2" type="ORF">JKP88DRAFT_286302</name>
</gene>
<dbReference type="Proteomes" id="UP000664859">
    <property type="component" value="Unassembled WGS sequence"/>
</dbReference>
<evidence type="ECO:0000256" key="1">
    <source>
        <dbReference type="SAM" id="MobiDB-lite"/>
    </source>
</evidence>
<keyword evidence="3" id="KW-1185">Reference proteome</keyword>
<evidence type="ECO:0000313" key="2">
    <source>
        <dbReference type="EMBL" id="KAG5190034.1"/>
    </source>
</evidence>
<reference evidence="2" key="1">
    <citation type="submission" date="2021-02" db="EMBL/GenBank/DDBJ databases">
        <title>First Annotated Genome of the Yellow-green Alga Tribonema minus.</title>
        <authorList>
            <person name="Mahan K.M."/>
        </authorList>
    </citation>
    <scope>NUCLEOTIDE SEQUENCE</scope>
    <source>
        <strain evidence="2">UTEX B ZZ1240</strain>
    </source>
</reference>
<evidence type="ECO:0000313" key="3">
    <source>
        <dbReference type="Proteomes" id="UP000664859"/>
    </source>
</evidence>
<feature type="region of interest" description="Disordered" evidence="1">
    <location>
        <begin position="99"/>
        <end position="127"/>
    </location>
</feature>
<organism evidence="2 3">
    <name type="scientific">Tribonema minus</name>
    <dbReference type="NCBI Taxonomy" id="303371"/>
    <lineage>
        <taxon>Eukaryota</taxon>
        <taxon>Sar</taxon>
        <taxon>Stramenopiles</taxon>
        <taxon>Ochrophyta</taxon>
        <taxon>PX clade</taxon>
        <taxon>Xanthophyceae</taxon>
        <taxon>Tribonematales</taxon>
        <taxon>Tribonemataceae</taxon>
        <taxon>Tribonema</taxon>
    </lineage>
</organism>
<accession>A0A835ZCU8</accession>
<dbReference type="EMBL" id="JAFCMP010000040">
    <property type="protein sequence ID" value="KAG5190034.1"/>
    <property type="molecule type" value="Genomic_DNA"/>
</dbReference>
<feature type="compositionally biased region" description="Basic and acidic residues" evidence="1">
    <location>
        <begin position="118"/>
        <end position="127"/>
    </location>
</feature>
<feature type="compositionally biased region" description="Basic and acidic residues" evidence="1">
    <location>
        <begin position="100"/>
        <end position="109"/>
    </location>
</feature>
<dbReference type="AlphaFoldDB" id="A0A835ZCU8"/>
<sequence length="127" mass="14283">MKEDIAANQSSSQANAKGATMNQWAEAQMVILLRELADKQNNHVARKARDNQKVSDKWKYLKGEFERKERSDEKGTGLSGDKIVAQCVALTADVISLEQHAQEEREGARVLKASNTELAKRDEERLE</sequence>
<protein>
    <submittedName>
        <fullName evidence="2">Uncharacterized protein</fullName>
    </submittedName>
</protein>
<feature type="region of interest" description="Disordered" evidence="1">
    <location>
        <begin position="1"/>
        <end position="20"/>
    </location>
</feature>
<name>A0A835ZCU8_9STRA</name>
<comment type="caution">
    <text evidence="2">The sequence shown here is derived from an EMBL/GenBank/DDBJ whole genome shotgun (WGS) entry which is preliminary data.</text>
</comment>
<proteinExistence type="predicted"/>
<feature type="compositionally biased region" description="Low complexity" evidence="1">
    <location>
        <begin position="1"/>
        <end position="16"/>
    </location>
</feature>